<geneLocation type="plasmid" evidence="1 2">
    <name>p7</name>
</geneLocation>
<dbReference type="KEGG" id="aare:D3093_35650"/>
<keyword evidence="1" id="KW-0614">Plasmid</keyword>
<name>A0A4D8PXL9_9PROT</name>
<proteinExistence type="predicted"/>
<dbReference type="RefSeq" id="WP_137119267.1">
    <property type="nucleotide sequence ID" value="NZ_CP032328.1"/>
</dbReference>
<organism evidence="1 2">
    <name type="scientific">Azospirillum argentinense</name>
    <dbReference type="NCBI Taxonomy" id="2970906"/>
    <lineage>
        <taxon>Bacteria</taxon>
        <taxon>Pseudomonadati</taxon>
        <taxon>Pseudomonadota</taxon>
        <taxon>Alphaproteobacteria</taxon>
        <taxon>Rhodospirillales</taxon>
        <taxon>Azospirillaceae</taxon>
        <taxon>Azospirillum</taxon>
    </lineage>
</organism>
<protein>
    <submittedName>
        <fullName evidence="1">Uncharacterized protein</fullName>
    </submittedName>
</protein>
<sequence>MTDFSSPFFTEAASYDVRRSGSGSVSRPSCLGQHPTVVDLYRRAYGRALRPRLRGVAPTDATPILG</sequence>
<accession>A0A4D8PXL9</accession>
<evidence type="ECO:0000313" key="2">
    <source>
        <dbReference type="Proteomes" id="UP000298595"/>
    </source>
</evidence>
<dbReference type="Proteomes" id="UP000298595">
    <property type="component" value="Plasmid p7"/>
</dbReference>
<evidence type="ECO:0000313" key="1">
    <source>
        <dbReference type="EMBL" id="QCO00579.1"/>
    </source>
</evidence>
<gene>
    <name evidence="1" type="ORF">D3093_35650</name>
</gene>
<reference evidence="1 2" key="1">
    <citation type="submission" date="2018-09" db="EMBL/GenBank/DDBJ databases">
        <title>Whole genome based analysis of evolution and adaptive divergence in Indian and Brazilian strains of Azospirillum brasilense.</title>
        <authorList>
            <person name="Singh C."/>
            <person name="Tripathi A.K."/>
        </authorList>
    </citation>
    <scope>NUCLEOTIDE SEQUENCE [LARGE SCALE GENOMIC DNA]</scope>
    <source>
        <strain evidence="1 2">MTCC4035</strain>
        <plasmid evidence="1 2">p7</plasmid>
    </source>
</reference>
<dbReference type="AlphaFoldDB" id="A0A4D8PXL9"/>
<dbReference type="EMBL" id="CP032328">
    <property type="protein sequence ID" value="QCO00579.1"/>
    <property type="molecule type" value="Genomic_DNA"/>
</dbReference>